<dbReference type="Pfam" id="PF14223">
    <property type="entry name" value="Retrotran_gag_2"/>
    <property type="match status" value="1"/>
</dbReference>
<evidence type="ECO:0000313" key="3">
    <source>
        <dbReference type="EMBL" id="GMN67871.1"/>
    </source>
</evidence>
<dbReference type="PANTHER" id="PTHR47481:SF31">
    <property type="entry name" value="OS01G0873500 PROTEIN"/>
    <property type="match status" value="1"/>
</dbReference>
<protein>
    <recommendedName>
        <fullName evidence="5">Retrovirus-related Pol polyprotein from transposon TNT 1-94</fullName>
    </recommendedName>
</protein>
<feature type="region of interest" description="Disordered" evidence="1">
    <location>
        <begin position="175"/>
        <end position="202"/>
    </location>
</feature>
<organism evidence="3 4">
    <name type="scientific">Ficus carica</name>
    <name type="common">Common fig</name>
    <dbReference type="NCBI Taxonomy" id="3494"/>
    <lineage>
        <taxon>Eukaryota</taxon>
        <taxon>Viridiplantae</taxon>
        <taxon>Streptophyta</taxon>
        <taxon>Embryophyta</taxon>
        <taxon>Tracheophyta</taxon>
        <taxon>Spermatophyta</taxon>
        <taxon>Magnoliopsida</taxon>
        <taxon>eudicotyledons</taxon>
        <taxon>Gunneridae</taxon>
        <taxon>Pentapetalae</taxon>
        <taxon>rosids</taxon>
        <taxon>fabids</taxon>
        <taxon>Rosales</taxon>
        <taxon>Moraceae</taxon>
        <taxon>Ficeae</taxon>
        <taxon>Ficus</taxon>
    </lineage>
</organism>
<evidence type="ECO:0008006" key="5">
    <source>
        <dbReference type="Google" id="ProtNLM"/>
    </source>
</evidence>
<comment type="caution">
    <text evidence="3">The sequence shown here is derived from an EMBL/GenBank/DDBJ whole genome shotgun (WGS) entry which is preliminary data.</text>
</comment>
<name>A0AA88E577_FICCA</name>
<dbReference type="Proteomes" id="UP001187192">
    <property type="component" value="Unassembled WGS sequence"/>
</dbReference>
<feature type="region of interest" description="Disordered" evidence="1">
    <location>
        <begin position="216"/>
        <end position="235"/>
    </location>
</feature>
<reference evidence="3" key="1">
    <citation type="submission" date="2023-07" db="EMBL/GenBank/DDBJ databases">
        <title>draft genome sequence of fig (Ficus carica).</title>
        <authorList>
            <person name="Takahashi T."/>
            <person name="Nishimura K."/>
        </authorList>
    </citation>
    <scope>NUCLEOTIDE SEQUENCE</scope>
</reference>
<dbReference type="PANTHER" id="PTHR47481">
    <property type="match status" value="1"/>
</dbReference>
<evidence type="ECO:0000313" key="4">
    <source>
        <dbReference type="Proteomes" id="UP001187192"/>
    </source>
</evidence>
<evidence type="ECO:0000256" key="1">
    <source>
        <dbReference type="SAM" id="MobiDB-lite"/>
    </source>
</evidence>
<dbReference type="EMBL" id="BTGU01000514">
    <property type="protein sequence ID" value="GMN67871.1"/>
    <property type="molecule type" value="Genomic_DNA"/>
</dbReference>
<evidence type="ECO:0000313" key="2">
    <source>
        <dbReference type="EMBL" id="GMN67864.1"/>
    </source>
</evidence>
<keyword evidence="4" id="KW-1185">Reference proteome</keyword>
<proteinExistence type="predicted"/>
<gene>
    <name evidence="2" type="ORF">TIFTF001_036925</name>
    <name evidence="3" type="ORF">TIFTF001_036928</name>
</gene>
<accession>A0AA88E577</accession>
<dbReference type="AlphaFoldDB" id="A0AA88E577"/>
<dbReference type="EMBL" id="BTGU01000513">
    <property type="protein sequence ID" value="GMN67864.1"/>
    <property type="molecule type" value="Genomic_DNA"/>
</dbReference>
<sequence>MGLKNTSMGLILAHRSFLIFSINKSIRSIVSYNTAFEIWSSLERTYASTRRFRIIELRTELQNIRKDGLSADEYIFKLNSIIDKLASIGEPITHNDQIIYLLHGLGLEYNSFADTINARTDQPNIEEIHCLLLSCDMRHQRQNSVDQLNFPLPNLVNLNAQAHVANYQAYKKSQPQRTYSNFPQNSFSKPVNHSSQNSFSRPVNQFPQNTKPHFSFNPNQPGILDKPHFPIAQNK</sequence>